<keyword evidence="2" id="KW-0812">Transmembrane</keyword>
<dbReference type="RefSeq" id="XP_007396022.1">
    <property type="nucleotide sequence ID" value="XM_007395960.1"/>
</dbReference>
<organism evidence="3 4">
    <name type="scientific">Phanerochaete carnosa (strain HHB-10118-sp)</name>
    <name type="common">White-rot fungus</name>
    <name type="synonym">Peniophora carnosa</name>
    <dbReference type="NCBI Taxonomy" id="650164"/>
    <lineage>
        <taxon>Eukaryota</taxon>
        <taxon>Fungi</taxon>
        <taxon>Dikarya</taxon>
        <taxon>Basidiomycota</taxon>
        <taxon>Agaricomycotina</taxon>
        <taxon>Agaricomycetes</taxon>
        <taxon>Polyporales</taxon>
        <taxon>Phanerochaetaceae</taxon>
        <taxon>Phanerochaete</taxon>
    </lineage>
</organism>
<dbReference type="HOGENOM" id="CLU_034489_0_0_1"/>
<proteinExistence type="predicted"/>
<sequence>MSPIPPRLSLLHASIKSGARTSFAAVRAQWQNPTDILTVLMIIGGDVVQCALAQLVGSCMITPVAFSFGWVAYSFSAILSAVGTGNVMPEPDMDVSCINVKTGYDRDVKSWVLARLYRDLIPPPLKIPPKGLTLLFYETLTQSATGVRNADWVVFLGLFVIVFQLGIACIPGALQGNWVILIITIGGTLLAQVSAALPQWQEEMWRARDLITQSKRDKIASEVVCLTAGNGSSHVVVIKSVGHGLKLEDLAAGRIVPSRLTAAMTFALAFLWIAHLMTVQSVENDGWYLLAIGGVGMLQNVISAGVRRRADALGFHLKCYKIHKDEKVFKALQGAEDIEPHVGLALLDTFFPGGLREEEEKWREDKKKEKKGGEQEKRRQEGGENTAVSIQPVSAVHPGASTHS</sequence>
<feature type="transmembrane region" description="Helical" evidence="2">
    <location>
        <begin position="260"/>
        <end position="280"/>
    </location>
</feature>
<gene>
    <name evidence="3" type="ORF">PHACADRAFT_184478</name>
</gene>
<protein>
    <submittedName>
        <fullName evidence="3">Uncharacterized protein</fullName>
    </submittedName>
</protein>
<reference evidence="3 4" key="1">
    <citation type="journal article" date="2012" name="BMC Genomics">
        <title>Comparative genomics of the white-rot fungi, Phanerochaete carnosa and P. chrysosporium, to elucidate the genetic basis of the distinct wood types they colonize.</title>
        <authorList>
            <person name="Suzuki H."/>
            <person name="MacDonald J."/>
            <person name="Syed K."/>
            <person name="Salamov A."/>
            <person name="Hori C."/>
            <person name="Aerts A."/>
            <person name="Henrissat B."/>
            <person name="Wiebenga A."/>
            <person name="vanKuyk P.A."/>
            <person name="Barry K."/>
            <person name="Lindquist E."/>
            <person name="LaButti K."/>
            <person name="Lapidus A."/>
            <person name="Lucas S."/>
            <person name="Coutinho P."/>
            <person name="Gong Y."/>
            <person name="Samejima M."/>
            <person name="Mahadevan R."/>
            <person name="Abou-Zaid M."/>
            <person name="de Vries R.P."/>
            <person name="Igarashi K."/>
            <person name="Yadav J.S."/>
            <person name="Grigoriev I.V."/>
            <person name="Master E.R."/>
        </authorList>
    </citation>
    <scope>NUCLEOTIDE SEQUENCE [LARGE SCALE GENOMIC DNA]</scope>
    <source>
        <strain evidence="3 4">HHB-10118-sp</strain>
    </source>
</reference>
<keyword evidence="2" id="KW-0472">Membrane</keyword>
<dbReference type="AlphaFoldDB" id="K5VVX1"/>
<evidence type="ECO:0000313" key="3">
    <source>
        <dbReference type="EMBL" id="EKM55703.1"/>
    </source>
</evidence>
<dbReference type="OrthoDB" id="1937642at2759"/>
<feature type="region of interest" description="Disordered" evidence="1">
    <location>
        <begin position="357"/>
        <end position="404"/>
    </location>
</feature>
<dbReference type="GeneID" id="18910207"/>
<accession>K5VVX1</accession>
<keyword evidence="2" id="KW-1133">Transmembrane helix</keyword>
<evidence type="ECO:0000256" key="1">
    <source>
        <dbReference type="SAM" id="MobiDB-lite"/>
    </source>
</evidence>
<dbReference type="Proteomes" id="UP000008370">
    <property type="component" value="Unassembled WGS sequence"/>
</dbReference>
<feature type="transmembrane region" description="Helical" evidence="2">
    <location>
        <begin position="286"/>
        <end position="306"/>
    </location>
</feature>
<feature type="transmembrane region" description="Helical" evidence="2">
    <location>
        <begin position="152"/>
        <end position="173"/>
    </location>
</feature>
<keyword evidence="4" id="KW-1185">Reference proteome</keyword>
<feature type="transmembrane region" description="Helical" evidence="2">
    <location>
        <begin position="179"/>
        <end position="198"/>
    </location>
</feature>
<evidence type="ECO:0000256" key="2">
    <source>
        <dbReference type="SAM" id="Phobius"/>
    </source>
</evidence>
<dbReference type="InParanoid" id="K5VVX1"/>
<name>K5VVX1_PHACS</name>
<feature type="compositionally biased region" description="Basic and acidic residues" evidence="1">
    <location>
        <begin position="357"/>
        <end position="382"/>
    </location>
</feature>
<dbReference type="EMBL" id="JH930472">
    <property type="protein sequence ID" value="EKM55703.1"/>
    <property type="molecule type" value="Genomic_DNA"/>
</dbReference>
<evidence type="ECO:0000313" key="4">
    <source>
        <dbReference type="Proteomes" id="UP000008370"/>
    </source>
</evidence>
<dbReference type="KEGG" id="pco:PHACADRAFT_184478"/>